<dbReference type="InterPro" id="IPR024002">
    <property type="entry name" value="For/NO2_transpt_CS"/>
</dbReference>
<dbReference type="EMBL" id="VUNH01000007">
    <property type="protein sequence ID" value="MST55862.1"/>
    <property type="molecule type" value="Genomic_DNA"/>
</dbReference>
<evidence type="ECO:0000313" key="8">
    <source>
        <dbReference type="Proteomes" id="UP000473699"/>
    </source>
</evidence>
<protein>
    <submittedName>
        <fullName evidence="7">Formate/nitrite transporter family protein</fullName>
    </submittedName>
</protein>
<dbReference type="InterPro" id="IPR023271">
    <property type="entry name" value="Aquaporin-like"/>
</dbReference>
<keyword evidence="4 6" id="KW-0472">Membrane</keyword>
<dbReference type="Proteomes" id="UP000473699">
    <property type="component" value="Unassembled WGS sequence"/>
</dbReference>
<sequence>MNLFSPAEVVANYAAAGAAKTRLPAWKILLLSMLAGFCIATAAAATNVISHNAGAAASVRLLSGLVFPFGLIMVILLGTELFTGNCLISIAVLDGTATVGGMLRNWGCAYVGNFAGAALTAAACVYAGQLHFSDGGLALFTMKLAAAKCALAFAPAVLLGALCNVLVCAAVLSAFSGKDLCGRAAGAYFPVAFFVMCGFEHSVANMFYVPAALFAKNVPLYAQKAADAGLDLSGLTWKNFLADNLLPVTLGNVVGGVLFGALMWGCFAKKKT</sequence>
<keyword evidence="3 6" id="KW-1133">Transmembrane helix</keyword>
<evidence type="ECO:0000256" key="1">
    <source>
        <dbReference type="ARBA" id="ARBA00004141"/>
    </source>
</evidence>
<organism evidence="7 8">
    <name type="scientific">Pyramidobacter porci</name>
    <dbReference type="NCBI Taxonomy" id="2605789"/>
    <lineage>
        <taxon>Bacteria</taxon>
        <taxon>Thermotogati</taxon>
        <taxon>Synergistota</taxon>
        <taxon>Synergistia</taxon>
        <taxon>Synergistales</taxon>
        <taxon>Dethiosulfovibrionaceae</taxon>
        <taxon>Pyramidobacter</taxon>
    </lineage>
</organism>
<feature type="transmembrane region" description="Helical" evidence="6">
    <location>
        <begin position="110"/>
        <end position="132"/>
    </location>
</feature>
<feature type="transmembrane region" description="Helical" evidence="6">
    <location>
        <begin position="28"/>
        <end position="50"/>
    </location>
</feature>
<evidence type="ECO:0000256" key="5">
    <source>
        <dbReference type="ARBA" id="ARBA00049660"/>
    </source>
</evidence>
<dbReference type="InterPro" id="IPR000292">
    <property type="entry name" value="For/NO2_transpt"/>
</dbReference>
<feature type="transmembrane region" description="Helical" evidence="6">
    <location>
        <begin position="152"/>
        <end position="175"/>
    </location>
</feature>
<dbReference type="GO" id="GO:0015499">
    <property type="term" value="F:formate transmembrane transporter activity"/>
    <property type="evidence" value="ECO:0007669"/>
    <property type="project" value="TreeGrafter"/>
</dbReference>
<evidence type="ECO:0000313" key="7">
    <source>
        <dbReference type="EMBL" id="MST55862.1"/>
    </source>
</evidence>
<name>A0A6L5YE61_9BACT</name>
<proteinExistence type="inferred from homology"/>
<gene>
    <name evidence="7" type="ORF">FYJ74_07440</name>
</gene>
<dbReference type="AlphaFoldDB" id="A0A6L5YE61"/>
<feature type="transmembrane region" description="Helical" evidence="6">
    <location>
        <begin position="82"/>
        <end position="103"/>
    </location>
</feature>
<dbReference type="Pfam" id="PF01226">
    <property type="entry name" value="Form_Nir_trans"/>
    <property type="match status" value="1"/>
</dbReference>
<feature type="transmembrane region" description="Helical" evidence="6">
    <location>
        <begin position="245"/>
        <end position="267"/>
    </location>
</feature>
<comment type="similarity">
    <text evidence="5">Belongs to the FNT transporter (TC 1.A.16) family.</text>
</comment>
<evidence type="ECO:0000256" key="6">
    <source>
        <dbReference type="SAM" id="Phobius"/>
    </source>
</evidence>
<keyword evidence="2 6" id="KW-0812">Transmembrane</keyword>
<evidence type="ECO:0000256" key="2">
    <source>
        <dbReference type="ARBA" id="ARBA00022692"/>
    </source>
</evidence>
<dbReference type="PROSITE" id="PS01005">
    <property type="entry name" value="FORMATE_NITRITE_TP_1"/>
    <property type="match status" value="1"/>
</dbReference>
<reference evidence="7 8" key="1">
    <citation type="submission" date="2019-08" db="EMBL/GenBank/DDBJ databases">
        <title>In-depth cultivation of the pig gut microbiome towards novel bacterial diversity and tailored functional studies.</title>
        <authorList>
            <person name="Wylensek D."/>
            <person name="Hitch T.C.A."/>
            <person name="Clavel T."/>
        </authorList>
    </citation>
    <scope>NUCLEOTIDE SEQUENCE [LARGE SCALE GENOMIC DNA]</scope>
    <source>
        <strain evidence="7 8">SM-530-WT-4B</strain>
    </source>
</reference>
<accession>A0A6L5YE61</accession>
<dbReference type="PANTHER" id="PTHR30520:SF6">
    <property type="entry name" value="FORMATE_NITRATE FAMILY TRANSPORTER (EUROFUNG)"/>
    <property type="match status" value="1"/>
</dbReference>
<comment type="caution">
    <text evidence="7">The sequence shown here is derived from an EMBL/GenBank/DDBJ whole genome shotgun (WGS) entry which is preliminary data.</text>
</comment>
<dbReference type="GO" id="GO:0005886">
    <property type="term" value="C:plasma membrane"/>
    <property type="evidence" value="ECO:0007669"/>
    <property type="project" value="TreeGrafter"/>
</dbReference>
<dbReference type="PANTHER" id="PTHR30520">
    <property type="entry name" value="FORMATE TRANSPORTER-RELATED"/>
    <property type="match status" value="1"/>
</dbReference>
<evidence type="ECO:0000256" key="4">
    <source>
        <dbReference type="ARBA" id="ARBA00023136"/>
    </source>
</evidence>
<evidence type="ECO:0000256" key="3">
    <source>
        <dbReference type="ARBA" id="ARBA00022989"/>
    </source>
</evidence>
<keyword evidence="8" id="KW-1185">Reference proteome</keyword>
<dbReference type="Gene3D" id="1.20.1080.10">
    <property type="entry name" value="Glycerol uptake facilitator protein"/>
    <property type="match status" value="1"/>
</dbReference>
<feature type="transmembrane region" description="Helical" evidence="6">
    <location>
        <begin position="187"/>
        <end position="209"/>
    </location>
</feature>
<dbReference type="RefSeq" id="WP_154528950.1">
    <property type="nucleotide sequence ID" value="NZ_VUNH01000007.1"/>
</dbReference>
<feature type="transmembrane region" description="Helical" evidence="6">
    <location>
        <begin position="57"/>
        <end position="76"/>
    </location>
</feature>
<comment type="subcellular location">
    <subcellularLocation>
        <location evidence="1">Membrane</location>
        <topology evidence="1">Multi-pass membrane protein</topology>
    </subcellularLocation>
</comment>